<keyword evidence="3" id="KW-1185">Reference proteome</keyword>
<feature type="compositionally biased region" description="Polar residues" evidence="1">
    <location>
        <begin position="172"/>
        <end position="182"/>
    </location>
</feature>
<dbReference type="InterPro" id="IPR009228">
    <property type="entry name" value="Capsid_scaffold_GpO"/>
</dbReference>
<dbReference type="Pfam" id="PF05929">
    <property type="entry name" value="Phage_GPO"/>
    <property type="match status" value="1"/>
</dbReference>
<dbReference type="AlphaFoldDB" id="A0A4P9VFQ1"/>
<dbReference type="EMBL" id="NDXW01000012">
    <property type="protein sequence ID" value="RDH41206.1"/>
    <property type="molecule type" value="Genomic_DNA"/>
</dbReference>
<dbReference type="Proteomes" id="UP000257039">
    <property type="component" value="Unassembled WGS sequence"/>
</dbReference>
<evidence type="ECO:0008006" key="4">
    <source>
        <dbReference type="Google" id="ProtNLM"/>
    </source>
</evidence>
<accession>A0A4P9VFQ1</accession>
<dbReference type="RefSeq" id="WP_094790064.1">
    <property type="nucleotide sequence ID" value="NZ_NDXW01000012.1"/>
</dbReference>
<protein>
    <recommendedName>
        <fullName evidence="4">Capsid protein</fullName>
    </recommendedName>
</protein>
<evidence type="ECO:0000313" key="3">
    <source>
        <dbReference type="Proteomes" id="UP000257039"/>
    </source>
</evidence>
<feature type="region of interest" description="Disordered" evidence="1">
    <location>
        <begin position="140"/>
        <end position="182"/>
    </location>
</feature>
<evidence type="ECO:0000313" key="2">
    <source>
        <dbReference type="EMBL" id="RDH41206.1"/>
    </source>
</evidence>
<feature type="compositionally biased region" description="Pro residues" evidence="1">
    <location>
        <begin position="155"/>
        <end position="164"/>
    </location>
</feature>
<proteinExistence type="predicted"/>
<organism evidence="2 3">
    <name type="scientific">Zooshikella ganghwensis</name>
    <dbReference type="NCBI Taxonomy" id="202772"/>
    <lineage>
        <taxon>Bacteria</taxon>
        <taxon>Pseudomonadati</taxon>
        <taxon>Pseudomonadota</taxon>
        <taxon>Gammaproteobacteria</taxon>
        <taxon>Oceanospirillales</taxon>
        <taxon>Zooshikellaceae</taxon>
        <taxon>Zooshikella</taxon>
    </lineage>
</organism>
<sequence>MLYAKIRPNKQLYALNQEQQKLFFSGEILPNFTNTDKPYLLGLAITDQPASVGTSQLHFSSRRQNPHSFFSHPQPIHYDDIANSEKTWFSTMFGRNKPAPEQAQGNPMDDKQFNQLLESQNKNAEAINQLTAVMEKFSTAAAEGDDKTAGEGDPSTPPTPPAETTPPVEASGVSTEEFNSLKQSLTQLENVIKQFSMEGTYIPENEGPAEEHDEVL</sequence>
<name>A0A4P9VFQ1_9GAMM</name>
<gene>
    <name evidence="2" type="ORF">B9G39_29855</name>
</gene>
<comment type="caution">
    <text evidence="2">The sequence shown here is derived from an EMBL/GenBank/DDBJ whole genome shotgun (WGS) entry which is preliminary data.</text>
</comment>
<evidence type="ECO:0000256" key="1">
    <source>
        <dbReference type="SAM" id="MobiDB-lite"/>
    </source>
</evidence>
<reference evidence="2 3" key="1">
    <citation type="submission" date="2017-04" db="EMBL/GenBank/DDBJ databases">
        <title>Draft genome sequence of Zooshikella ganghwensis VG4 isolated from Red Sea sediments.</title>
        <authorList>
            <person name="Rehman Z."/>
            <person name="Alam I."/>
            <person name="Kamau A."/>
            <person name="Bajic V."/>
            <person name="Leiknes T."/>
        </authorList>
    </citation>
    <scope>NUCLEOTIDE SEQUENCE [LARGE SCALE GENOMIC DNA]</scope>
    <source>
        <strain evidence="2 3">VG4</strain>
    </source>
</reference>